<organism evidence="1 2">
    <name type="scientific">Brachybacterium huguangmaarense</name>
    <dbReference type="NCBI Taxonomy" id="1652028"/>
    <lineage>
        <taxon>Bacteria</taxon>
        <taxon>Bacillati</taxon>
        <taxon>Actinomycetota</taxon>
        <taxon>Actinomycetes</taxon>
        <taxon>Micrococcales</taxon>
        <taxon>Dermabacteraceae</taxon>
        <taxon>Brachybacterium</taxon>
    </lineage>
</organism>
<evidence type="ECO:0008006" key="3">
    <source>
        <dbReference type="Google" id="ProtNLM"/>
    </source>
</evidence>
<reference evidence="1" key="1">
    <citation type="submission" date="2022-10" db="EMBL/GenBank/DDBJ databases">
        <title>Whole-Genome Sequencing of Brachybacterium huguangmaarense BRM-3, Isolated from Betula schmidtii.</title>
        <authorList>
            <person name="Haam D."/>
        </authorList>
    </citation>
    <scope>NUCLEOTIDE SEQUENCE</scope>
    <source>
        <strain evidence="1">BRM-3</strain>
    </source>
</reference>
<gene>
    <name evidence="1" type="ORF">BRM3_08885</name>
</gene>
<dbReference type="Proteomes" id="UP001164305">
    <property type="component" value="Chromosome"/>
</dbReference>
<name>A0ABY6FYH3_9MICO</name>
<dbReference type="RefSeq" id="WP_263592973.1">
    <property type="nucleotide sequence ID" value="NZ_CP107020.1"/>
</dbReference>
<evidence type="ECO:0000313" key="2">
    <source>
        <dbReference type="Proteomes" id="UP001164305"/>
    </source>
</evidence>
<keyword evidence="2" id="KW-1185">Reference proteome</keyword>
<protein>
    <recommendedName>
        <fullName evidence="3">Minor tail protein</fullName>
    </recommendedName>
</protein>
<dbReference type="EMBL" id="CP107020">
    <property type="protein sequence ID" value="UYG15759.1"/>
    <property type="molecule type" value="Genomic_DNA"/>
</dbReference>
<proteinExistence type="predicted"/>
<accession>A0ABY6FYH3</accession>
<evidence type="ECO:0000313" key="1">
    <source>
        <dbReference type="EMBL" id="UYG15759.1"/>
    </source>
</evidence>
<sequence length="276" mass="29100">MGYPFGLAPDAEGDGTTPEGLQRVIWSLYRAQAPLIVRGCEVTGTSSMKWAVAAGVVYIPTGDARAVLVPVDATTVPTNPAPATGSRTDFLYVGVDGAVRIGASVPAGSALIGKRTVPAGITATTGAPASVLDRGYAMLFGASMGRLLRWVDSTAYRGVLSSSTTAQVVYSGNISLPTDRLLDFRLSQTAASDAKSSFVWEIWLDSTLFFAPEMVVDTIGDTKTYTASEWVLEGTHTISVKRRVAVNGGKPIIHVGGGTEKRPGNRFEVVDIGMIW</sequence>